<dbReference type="EMBL" id="CAJNNV010026492">
    <property type="protein sequence ID" value="CAE8618342.1"/>
    <property type="molecule type" value="Genomic_DNA"/>
</dbReference>
<dbReference type="Gene3D" id="1.25.40.20">
    <property type="entry name" value="Ankyrin repeat-containing domain"/>
    <property type="match status" value="1"/>
</dbReference>
<evidence type="ECO:0000313" key="1">
    <source>
        <dbReference type="EMBL" id="CAE8618342.1"/>
    </source>
</evidence>
<proteinExistence type="predicted"/>
<sequence>MLLRSRANPNSTLDASGETPLLAIARRRFPWPPFAVEHALLAARADPERSEEMTPLMWAASRGNMAFCNLLIEARAEVSRQGPSGHRAVELAAAAGHDRVAASLAKLAGDRKLAADVHEKDLAEYNSDG</sequence>
<dbReference type="Proteomes" id="UP000654075">
    <property type="component" value="Unassembled WGS sequence"/>
</dbReference>
<organism evidence="1 2">
    <name type="scientific">Polarella glacialis</name>
    <name type="common">Dinoflagellate</name>
    <dbReference type="NCBI Taxonomy" id="89957"/>
    <lineage>
        <taxon>Eukaryota</taxon>
        <taxon>Sar</taxon>
        <taxon>Alveolata</taxon>
        <taxon>Dinophyceae</taxon>
        <taxon>Suessiales</taxon>
        <taxon>Suessiaceae</taxon>
        <taxon>Polarella</taxon>
    </lineage>
</organism>
<dbReference type="InterPro" id="IPR002110">
    <property type="entry name" value="Ankyrin_rpt"/>
</dbReference>
<dbReference type="OrthoDB" id="448455at2759"/>
<dbReference type="AlphaFoldDB" id="A0A813FZU9"/>
<reference evidence="1" key="1">
    <citation type="submission" date="2021-02" db="EMBL/GenBank/DDBJ databases">
        <authorList>
            <person name="Dougan E. K."/>
            <person name="Rhodes N."/>
            <person name="Thang M."/>
            <person name="Chan C."/>
        </authorList>
    </citation>
    <scope>NUCLEOTIDE SEQUENCE</scope>
</reference>
<dbReference type="InterPro" id="IPR036770">
    <property type="entry name" value="Ankyrin_rpt-contain_sf"/>
</dbReference>
<evidence type="ECO:0008006" key="3">
    <source>
        <dbReference type="Google" id="ProtNLM"/>
    </source>
</evidence>
<accession>A0A813FZU9</accession>
<evidence type="ECO:0000313" key="2">
    <source>
        <dbReference type="Proteomes" id="UP000654075"/>
    </source>
</evidence>
<comment type="caution">
    <text evidence="1">The sequence shown here is derived from an EMBL/GenBank/DDBJ whole genome shotgun (WGS) entry which is preliminary data.</text>
</comment>
<dbReference type="Pfam" id="PF12796">
    <property type="entry name" value="Ank_2"/>
    <property type="match status" value="1"/>
</dbReference>
<dbReference type="SUPFAM" id="SSF48403">
    <property type="entry name" value="Ankyrin repeat"/>
    <property type="match status" value="1"/>
</dbReference>
<gene>
    <name evidence="1" type="ORF">PGLA1383_LOCUS35971</name>
</gene>
<keyword evidence="2" id="KW-1185">Reference proteome</keyword>
<protein>
    <recommendedName>
        <fullName evidence="3">Ankyrin repeat domain-containing protein</fullName>
    </recommendedName>
</protein>
<name>A0A813FZU9_POLGL</name>